<protein>
    <submittedName>
        <fullName evidence="2">TcpD family membrane protein</fullName>
    </submittedName>
</protein>
<dbReference type="InterPro" id="IPR049746">
    <property type="entry name" value="TcpD-like_C"/>
</dbReference>
<proteinExistence type="predicted"/>
<dbReference type="Proteomes" id="UP001597079">
    <property type="component" value="Unassembled WGS sequence"/>
</dbReference>
<dbReference type="RefSeq" id="WP_377943504.1">
    <property type="nucleotide sequence ID" value="NZ_JBHUCX010000032.1"/>
</dbReference>
<gene>
    <name evidence="2" type="ORF">ACFSB2_13045</name>
</gene>
<dbReference type="EMBL" id="JBHUCX010000032">
    <property type="protein sequence ID" value="MFD1675621.1"/>
    <property type="molecule type" value="Genomic_DNA"/>
</dbReference>
<organism evidence="2 3">
    <name type="scientific">Alicyclobacillus fodiniaquatilis</name>
    <dbReference type="NCBI Taxonomy" id="1661150"/>
    <lineage>
        <taxon>Bacteria</taxon>
        <taxon>Bacillati</taxon>
        <taxon>Bacillota</taxon>
        <taxon>Bacilli</taxon>
        <taxon>Bacillales</taxon>
        <taxon>Alicyclobacillaceae</taxon>
        <taxon>Alicyclobacillus</taxon>
    </lineage>
</organism>
<keyword evidence="1" id="KW-0472">Membrane</keyword>
<keyword evidence="1" id="KW-0812">Transmembrane</keyword>
<accession>A0ABW4JIP9</accession>
<comment type="caution">
    <text evidence="2">The sequence shown here is derived from an EMBL/GenBank/DDBJ whole genome shotgun (WGS) entry which is preliminary data.</text>
</comment>
<dbReference type="NCBIfam" id="NF040686">
    <property type="entry name" value="TcpD_dom"/>
    <property type="match status" value="1"/>
</dbReference>
<keyword evidence="3" id="KW-1185">Reference proteome</keyword>
<reference evidence="3" key="1">
    <citation type="journal article" date="2019" name="Int. J. Syst. Evol. Microbiol.">
        <title>The Global Catalogue of Microorganisms (GCM) 10K type strain sequencing project: providing services to taxonomists for standard genome sequencing and annotation.</title>
        <authorList>
            <consortium name="The Broad Institute Genomics Platform"/>
            <consortium name="The Broad Institute Genome Sequencing Center for Infectious Disease"/>
            <person name="Wu L."/>
            <person name="Ma J."/>
        </authorList>
    </citation>
    <scope>NUCLEOTIDE SEQUENCE [LARGE SCALE GENOMIC DNA]</scope>
    <source>
        <strain evidence="3">CGMCC 1.12286</strain>
    </source>
</reference>
<keyword evidence="1" id="KW-1133">Transmembrane helix</keyword>
<name>A0ABW4JIP9_9BACL</name>
<feature type="transmembrane region" description="Helical" evidence="1">
    <location>
        <begin position="37"/>
        <end position="54"/>
    </location>
</feature>
<evidence type="ECO:0000313" key="3">
    <source>
        <dbReference type="Proteomes" id="UP001597079"/>
    </source>
</evidence>
<sequence>MFQHAAQWILQQAGWVIVAAVVVVGLIAFFQRRFMQLIATIIVGALLSVFAFGGESTMESLANTFKTILGI</sequence>
<evidence type="ECO:0000313" key="2">
    <source>
        <dbReference type="EMBL" id="MFD1675621.1"/>
    </source>
</evidence>
<evidence type="ECO:0000256" key="1">
    <source>
        <dbReference type="SAM" id="Phobius"/>
    </source>
</evidence>
<feature type="transmembrane region" description="Helical" evidence="1">
    <location>
        <begin position="12"/>
        <end position="30"/>
    </location>
</feature>